<reference evidence="1 2" key="1">
    <citation type="submission" date="2016-05" db="EMBL/GenBank/DDBJ databases">
        <title>Complete genome sequence of Novosphingobium guangzhouense SA925(T).</title>
        <authorList>
            <person name="Sha S."/>
        </authorList>
    </citation>
    <scope>NUCLEOTIDE SEQUENCE [LARGE SCALE GENOMIC DNA]</scope>
    <source>
        <strain evidence="1 2">SA925</strain>
    </source>
</reference>
<evidence type="ECO:0000313" key="2">
    <source>
        <dbReference type="Proteomes" id="UP000236327"/>
    </source>
</evidence>
<evidence type="ECO:0000313" key="1">
    <source>
        <dbReference type="EMBL" id="PNU03215.1"/>
    </source>
</evidence>
<organism evidence="1 2">
    <name type="scientific">Novosphingobium guangzhouense</name>
    <dbReference type="NCBI Taxonomy" id="1850347"/>
    <lineage>
        <taxon>Bacteria</taxon>
        <taxon>Pseudomonadati</taxon>
        <taxon>Pseudomonadota</taxon>
        <taxon>Alphaproteobacteria</taxon>
        <taxon>Sphingomonadales</taxon>
        <taxon>Sphingomonadaceae</taxon>
        <taxon>Novosphingobium</taxon>
    </lineage>
</organism>
<sequence>MLMLMPRAFAGAGLAGEDACLDHRAQDRDIASRTPHGDTAGDSADVRAVEADTNALAHLPRFREAGIRTGGAQGCTEKRMARGSGEVFVQRLDVRMKGDHVVKRHLPVSSDAVGHEGLIAWRGGCSAALIHVIDMS</sequence>
<protein>
    <submittedName>
        <fullName evidence="1">Uncharacterized protein</fullName>
    </submittedName>
</protein>
<accession>A0A2K2FWR1</accession>
<gene>
    <name evidence="1" type="ORF">A8V01_24445</name>
</gene>
<dbReference type="EMBL" id="LYMM01000055">
    <property type="protein sequence ID" value="PNU03215.1"/>
    <property type="molecule type" value="Genomic_DNA"/>
</dbReference>
<dbReference type="AlphaFoldDB" id="A0A2K2FWR1"/>
<proteinExistence type="predicted"/>
<name>A0A2K2FWR1_9SPHN</name>
<comment type="caution">
    <text evidence="1">The sequence shown here is derived from an EMBL/GenBank/DDBJ whole genome shotgun (WGS) entry which is preliminary data.</text>
</comment>
<dbReference type="Proteomes" id="UP000236327">
    <property type="component" value="Unassembled WGS sequence"/>
</dbReference>
<keyword evidence="2" id="KW-1185">Reference proteome</keyword>